<accession>A0A0C9XN11</accession>
<keyword evidence="2" id="KW-1185">Reference proteome</keyword>
<name>A0A0C9XN11_9AGAM</name>
<sequence length="98" mass="10913">MQVTTAFDGAETKCLESYLQLDMADRLRQVWSSTNEAHYEATLSYSVAKNPQNTYMQVSCGLHSTRALPKAGNLLGRSLEGNHPRLTLSGKLVLRFHS</sequence>
<evidence type="ECO:0000313" key="1">
    <source>
        <dbReference type="EMBL" id="KIK13815.1"/>
    </source>
</evidence>
<reference evidence="2" key="2">
    <citation type="submission" date="2015-01" db="EMBL/GenBank/DDBJ databases">
        <title>Evolutionary Origins and Diversification of the Mycorrhizal Mutualists.</title>
        <authorList>
            <consortium name="DOE Joint Genome Institute"/>
            <consortium name="Mycorrhizal Genomics Consortium"/>
            <person name="Kohler A."/>
            <person name="Kuo A."/>
            <person name="Nagy L.G."/>
            <person name="Floudas D."/>
            <person name="Copeland A."/>
            <person name="Barry K.W."/>
            <person name="Cichocki N."/>
            <person name="Veneault-Fourrey C."/>
            <person name="LaButti K."/>
            <person name="Lindquist E.A."/>
            <person name="Lipzen A."/>
            <person name="Lundell T."/>
            <person name="Morin E."/>
            <person name="Murat C."/>
            <person name="Riley R."/>
            <person name="Ohm R."/>
            <person name="Sun H."/>
            <person name="Tunlid A."/>
            <person name="Henrissat B."/>
            <person name="Grigoriev I.V."/>
            <person name="Hibbett D.S."/>
            <person name="Martin F."/>
        </authorList>
    </citation>
    <scope>NUCLEOTIDE SEQUENCE [LARGE SCALE GENOMIC DNA]</scope>
    <source>
        <strain evidence="2">441</strain>
    </source>
</reference>
<dbReference type="Proteomes" id="UP000054018">
    <property type="component" value="Unassembled WGS sequence"/>
</dbReference>
<gene>
    <name evidence="1" type="ORF">PISMIDRAFT_371810</name>
</gene>
<reference evidence="1 2" key="1">
    <citation type="submission" date="2014-04" db="EMBL/GenBank/DDBJ databases">
        <authorList>
            <consortium name="DOE Joint Genome Institute"/>
            <person name="Kuo A."/>
            <person name="Kohler A."/>
            <person name="Costa M.D."/>
            <person name="Nagy L.G."/>
            <person name="Floudas D."/>
            <person name="Copeland A."/>
            <person name="Barry K.W."/>
            <person name="Cichocki N."/>
            <person name="Veneault-Fourrey C."/>
            <person name="LaButti K."/>
            <person name="Lindquist E.A."/>
            <person name="Lipzen A."/>
            <person name="Lundell T."/>
            <person name="Morin E."/>
            <person name="Murat C."/>
            <person name="Sun H."/>
            <person name="Tunlid A."/>
            <person name="Henrissat B."/>
            <person name="Grigoriev I.V."/>
            <person name="Hibbett D.S."/>
            <person name="Martin F."/>
            <person name="Nordberg H.P."/>
            <person name="Cantor M.N."/>
            <person name="Hua S.X."/>
        </authorList>
    </citation>
    <scope>NUCLEOTIDE SEQUENCE [LARGE SCALE GENOMIC DNA]</scope>
    <source>
        <strain evidence="1 2">441</strain>
    </source>
</reference>
<proteinExistence type="predicted"/>
<evidence type="ECO:0000313" key="2">
    <source>
        <dbReference type="Proteomes" id="UP000054018"/>
    </source>
</evidence>
<dbReference type="HOGENOM" id="CLU_2334470_0_0_1"/>
<protein>
    <submittedName>
        <fullName evidence="1">Uncharacterized protein</fullName>
    </submittedName>
</protein>
<dbReference type="EMBL" id="KN833972">
    <property type="protein sequence ID" value="KIK13815.1"/>
    <property type="molecule type" value="Genomic_DNA"/>
</dbReference>
<organism evidence="1 2">
    <name type="scientific">Pisolithus microcarpus 441</name>
    <dbReference type="NCBI Taxonomy" id="765257"/>
    <lineage>
        <taxon>Eukaryota</taxon>
        <taxon>Fungi</taxon>
        <taxon>Dikarya</taxon>
        <taxon>Basidiomycota</taxon>
        <taxon>Agaricomycotina</taxon>
        <taxon>Agaricomycetes</taxon>
        <taxon>Agaricomycetidae</taxon>
        <taxon>Boletales</taxon>
        <taxon>Sclerodermatineae</taxon>
        <taxon>Pisolithaceae</taxon>
        <taxon>Pisolithus</taxon>
    </lineage>
</organism>
<dbReference type="AlphaFoldDB" id="A0A0C9XN11"/>